<dbReference type="GO" id="GO:0012505">
    <property type="term" value="C:endomembrane system"/>
    <property type="evidence" value="ECO:0007669"/>
    <property type="project" value="UniProtKB-SubCell"/>
</dbReference>
<dbReference type="GO" id="GO:0005886">
    <property type="term" value="C:plasma membrane"/>
    <property type="evidence" value="ECO:0007669"/>
    <property type="project" value="UniProtKB-SubCell"/>
</dbReference>
<evidence type="ECO:0000256" key="6">
    <source>
        <dbReference type="ARBA" id="ARBA00022781"/>
    </source>
</evidence>
<evidence type="ECO:0000256" key="3">
    <source>
        <dbReference type="ARBA" id="ARBA00022475"/>
    </source>
</evidence>
<dbReference type="Pfam" id="PF00430">
    <property type="entry name" value="ATP-synt_B"/>
    <property type="match status" value="1"/>
</dbReference>
<evidence type="ECO:0000256" key="5">
    <source>
        <dbReference type="ARBA" id="ARBA00022692"/>
    </source>
</evidence>
<dbReference type="Proteomes" id="UP000232230">
    <property type="component" value="Chromosome"/>
</dbReference>
<dbReference type="InterPro" id="IPR005864">
    <property type="entry name" value="ATP_synth_F0_bsu_bac"/>
</dbReference>
<evidence type="ECO:0000256" key="7">
    <source>
        <dbReference type="ARBA" id="ARBA00022989"/>
    </source>
</evidence>
<evidence type="ECO:0000256" key="4">
    <source>
        <dbReference type="ARBA" id="ARBA00022547"/>
    </source>
</evidence>
<evidence type="ECO:0000256" key="12">
    <source>
        <dbReference type="ARBA" id="ARBA00037847"/>
    </source>
</evidence>
<dbReference type="GO" id="GO:0046933">
    <property type="term" value="F:proton-transporting ATP synthase activity, rotational mechanism"/>
    <property type="evidence" value="ECO:0007669"/>
    <property type="project" value="UniProtKB-UniRule"/>
</dbReference>
<organism evidence="15 16">
    <name type="scientific">Williamsoniiplasma somnilux</name>
    <dbReference type="NCBI Taxonomy" id="215578"/>
    <lineage>
        <taxon>Bacteria</taxon>
        <taxon>Bacillati</taxon>
        <taxon>Mycoplasmatota</taxon>
        <taxon>Mollicutes</taxon>
        <taxon>Entomoplasmatales</taxon>
        <taxon>Williamsoniiplasma</taxon>
    </lineage>
</organism>
<reference evidence="15 16" key="1">
    <citation type="submission" date="2017-11" db="EMBL/GenBank/DDBJ databases">
        <title>Genome sequence of Entomoplasma somnilux PYAN-1 (ATCC 49194).</title>
        <authorList>
            <person name="Lo W.-S."/>
            <person name="Gasparich G.E."/>
            <person name="Kuo C.-H."/>
        </authorList>
    </citation>
    <scope>NUCLEOTIDE SEQUENCE [LARGE SCALE GENOMIC DNA]</scope>
    <source>
        <strain evidence="15 16">PYAN-1</strain>
    </source>
</reference>
<evidence type="ECO:0000256" key="8">
    <source>
        <dbReference type="ARBA" id="ARBA00023065"/>
    </source>
</evidence>
<dbReference type="CDD" id="cd06503">
    <property type="entry name" value="ATP-synt_Fo_b"/>
    <property type="match status" value="1"/>
</dbReference>
<dbReference type="EMBL" id="CP024965">
    <property type="protein sequence ID" value="ATZ19046.1"/>
    <property type="molecule type" value="Genomic_DNA"/>
</dbReference>
<keyword evidence="3 13" id="KW-1003">Cell membrane</keyword>
<sequence length="183" mass="20546">MTFGIPFLATPGVPEVVGQLFPNLPNFIAHVLATIVIIIVLSKLVYKPFRSSIDNRRAKINELLDDAVEKQTLANKDRREAEMVLRDAKTESLLIIKNARVDADVQKTQILETANNEASNLQNHAKNSILRERAKAQEEIRESIINVAFAAASKVLETEVSKTKNQELIDQFIEDLDKNKKAK</sequence>
<keyword evidence="16" id="KW-1185">Reference proteome</keyword>
<feature type="transmembrane region" description="Helical" evidence="13">
    <location>
        <begin position="27"/>
        <end position="46"/>
    </location>
</feature>
<evidence type="ECO:0000256" key="2">
    <source>
        <dbReference type="ARBA" id="ARBA00022448"/>
    </source>
</evidence>
<dbReference type="InterPro" id="IPR050059">
    <property type="entry name" value="ATP_synthase_B_chain"/>
</dbReference>
<comment type="function">
    <text evidence="13">Component of the F(0) channel, it forms part of the peripheral stalk, linking F(1) to F(0).</text>
</comment>
<evidence type="ECO:0000256" key="10">
    <source>
        <dbReference type="ARBA" id="ARBA00023310"/>
    </source>
</evidence>
<keyword evidence="9 13" id="KW-0472">Membrane</keyword>
<accession>A0A2K8NZS3</accession>
<dbReference type="GO" id="GO:0046961">
    <property type="term" value="F:proton-transporting ATPase activity, rotational mechanism"/>
    <property type="evidence" value="ECO:0007669"/>
    <property type="project" value="TreeGrafter"/>
</dbReference>
<dbReference type="PANTHER" id="PTHR33445">
    <property type="entry name" value="ATP SYNTHASE SUBUNIT B', CHLOROPLASTIC"/>
    <property type="match status" value="1"/>
</dbReference>
<comment type="function">
    <text evidence="11 13">F(1)F(0) ATP synthase produces ATP from ADP in the presence of a proton or sodium gradient. F-type ATPases consist of two structural domains, F(1) containing the extramembraneous catalytic core and F(0) containing the membrane proton channel, linked together by a central stalk and a peripheral stalk. During catalysis, ATP synthesis in the catalytic domain of F(1) is coupled via a rotary mechanism of the central stalk subunits to proton translocation.</text>
</comment>
<keyword evidence="7 13" id="KW-1133">Transmembrane helix</keyword>
<evidence type="ECO:0000313" key="16">
    <source>
        <dbReference type="Proteomes" id="UP000232230"/>
    </source>
</evidence>
<keyword evidence="8 13" id="KW-0406">Ion transport</keyword>
<name>A0A2K8NZS3_9MOLU</name>
<keyword evidence="2 13" id="KW-0813">Transport</keyword>
<comment type="subunit">
    <text evidence="13">F-type ATPases have 2 components, F(1) - the catalytic core - and F(0) - the membrane proton channel. F(1) has five subunits: alpha(3), beta(3), gamma(1), delta(1), epsilon(1). F(0) has three main subunits: a(1), b(2) and c(10-14). The alpha and beta chains form an alternating ring which encloses part of the gamma chain. F(1) is attached to F(0) by a central stalk formed by the gamma and epsilon chains, while a peripheral stalk is formed by the delta and b chains.</text>
</comment>
<evidence type="ECO:0000256" key="1">
    <source>
        <dbReference type="ARBA" id="ARBA00005513"/>
    </source>
</evidence>
<dbReference type="RefSeq" id="WP_024863560.1">
    <property type="nucleotide sequence ID" value="NZ_CP024965.1"/>
</dbReference>
<dbReference type="AlphaFoldDB" id="A0A2K8NZS3"/>
<dbReference type="NCBIfam" id="TIGR01144">
    <property type="entry name" value="ATP_synt_b"/>
    <property type="match status" value="1"/>
</dbReference>
<keyword evidence="4 13" id="KW-0138">CF(0)</keyword>
<proteinExistence type="inferred from homology"/>
<keyword evidence="5 13" id="KW-0812">Transmembrane</keyword>
<protein>
    <recommendedName>
        <fullName evidence="13">ATP synthase subunit b</fullName>
    </recommendedName>
    <alternativeName>
        <fullName evidence="13">ATP synthase F(0) sector subunit b</fullName>
    </alternativeName>
    <alternativeName>
        <fullName evidence="13">ATPase subunit I</fullName>
    </alternativeName>
    <alternativeName>
        <fullName evidence="13">F-type ATPase subunit b</fullName>
        <shortName evidence="13">F-ATPase subunit b</shortName>
    </alternativeName>
</protein>
<dbReference type="HAMAP" id="MF_01398">
    <property type="entry name" value="ATP_synth_b_bprime"/>
    <property type="match status" value="1"/>
</dbReference>
<comment type="similarity">
    <text evidence="1 13 14">Belongs to the ATPase B chain family.</text>
</comment>
<dbReference type="GO" id="GO:0045259">
    <property type="term" value="C:proton-transporting ATP synthase complex"/>
    <property type="evidence" value="ECO:0007669"/>
    <property type="project" value="UniProtKB-KW"/>
</dbReference>
<evidence type="ECO:0000256" key="14">
    <source>
        <dbReference type="RuleBase" id="RU003848"/>
    </source>
</evidence>
<evidence type="ECO:0000313" key="15">
    <source>
        <dbReference type="EMBL" id="ATZ19046.1"/>
    </source>
</evidence>
<gene>
    <name evidence="13 15" type="primary">atpF</name>
    <name evidence="15" type="ORF">ESOMN_v1c06640</name>
</gene>
<dbReference type="SUPFAM" id="SSF81573">
    <property type="entry name" value="F1F0 ATP synthase subunit B, membrane domain"/>
    <property type="match status" value="1"/>
</dbReference>
<keyword evidence="10 13" id="KW-0066">ATP synthesis</keyword>
<evidence type="ECO:0000256" key="13">
    <source>
        <dbReference type="HAMAP-Rule" id="MF_01398"/>
    </source>
</evidence>
<evidence type="ECO:0000256" key="11">
    <source>
        <dbReference type="ARBA" id="ARBA00025198"/>
    </source>
</evidence>
<dbReference type="KEGG" id="esx:ESOMN_v1c06640"/>
<evidence type="ECO:0000256" key="9">
    <source>
        <dbReference type="ARBA" id="ARBA00023136"/>
    </source>
</evidence>
<dbReference type="InterPro" id="IPR028987">
    <property type="entry name" value="ATP_synth_B-like_membr_sf"/>
</dbReference>
<dbReference type="PANTHER" id="PTHR33445:SF1">
    <property type="entry name" value="ATP SYNTHASE SUBUNIT B"/>
    <property type="match status" value="1"/>
</dbReference>
<comment type="subcellular location">
    <subcellularLocation>
        <location evidence="13">Cell membrane</location>
        <topology evidence="13">Single-pass membrane protein</topology>
    </subcellularLocation>
    <subcellularLocation>
        <location evidence="12">Endomembrane system</location>
        <topology evidence="12">Single-pass membrane protein</topology>
    </subcellularLocation>
</comment>
<keyword evidence="6 13" id="KW-0375">Hydrogen ion transport</keyword>
<dbReference type="InterPro" id="IPR002146">
    <property type="entry name" value="ATP_synth_b/b'su_bac/chlpt"/>
</dbReference>